<accession>L8J3W6</accession>
<dbReference type="PATRIC" id="fig|1056511.3.peg.4500"/>
<dbReference type="InterPro" id="IPR021735">
    <property type="entry name" value="DUF3306"/>
</dbReference>
<proteinExistence type="predicted"/>
<protein>
    <recommendedName>
        <fullName evidence="4">DUF3306 domain-containing protein</fullName>
    </recommendedName>
</protein>
<feature type="compositionally biased region" description="Basic and acidic residues" evidence="1">
    <location>
        <begin position="211"/>
        <end position="224"/>
    </location>
</feature>
<keyword evidence="3" id="KW-1185">Reference proteome</keyword>
<dbReference type="AlphaFoldDB" id="L8J3W6"/>
<feature type="compositionally biased region" description="Basic and acidic residues" evidence="1">
    <location>
        <begin position="15"/>
        <end position="31"/>
    </location>
</feature>
<dbReference type="RefSeq" id="WP_007470475.1">
    <property type="nucleotide sequence ID" value="NZ_AMZO01000038.1"/>
</dbReference>
<feature type="region of interest" description="Disordered" evidence="1">
    <location>
        <begin position="1"/>
        <end position="88"/>
    </location>
</feature>
<feature type="compositionally biased region" description="Low complexity" evidence="1">
    <location>
        <begin position="35"/>
        <end position="45"/>
    </location>
</feature>
<reference evidence="2 3" key="1">
    <citation type="submission" date="2012-12" db="EMBL/GenBank/DDBJ databases">
        <title>Genome Assembly of Photobacterium sp. AK15.</title>
        <authorList>
            <person name="Khatri I."/>
            <person name="Vaidya B."/>
            <person name="Srinivas T.N.R."/>
            <person name="Subramanian S."/>
            <person name="Pinnaka A."/>
        </authorList>
    </citation>
    <scope>NUCLEOTIDE SEQUENCE [LARGE SCALE GENOMIC DNA]</scope>
    <source>
        <strain evidence="2 3">AK15</strain>
    </source>
</reference>
<comment type="caution">
    <text evidence="2">The sequence shown here is derived from an EMBL/GenBank/DDBJ whole genome shotgun (WGS) entry which is preliminary data.</text>
</comment>
<dbReference type="Pfam" id="PF11748">
    <property type="entry name" value="DUF3306"/>
    <property type="match status" value="1"/>
</dbReference>
<gene>
    <name evidence="2" type="ORF">C942_03576</name>
</gene>
<sequence length="224" mass="24893">MATNFFQRWSSRKLAAREEPKQEPLQDKEAAQHLNAEASNEAANSKEVADFSEQAAVQTPAAVNQIPADSAPDDESGHTAPTLEDVDEVSYETGVASFMKSDVEKSVKKAALRKLFQSEEFNYISDMDDCTGDYSNLTPLDSSVTKQLRNWMDEVVNDLEQEGEETESVESAEQTELDSIDIHFDPNQLIEKEAFASKTQESFPTSAEGETSEKTQEEQPVKDV</sequence>
<feature type="compositionally biased region" description="Acidic residues" evidence="1">
    <location>
        <begin position="159"/>
        <end position="179"/>
    </location>
</feature>
<organism evidence="2 3">
    <name type="scientific">Photobacterium marinum</name>
    <dbReference type="NCBI Taxonomy" id="1056511"/>
    <lineage>
        <taxon>Bacteria</taxon>
        <taxon>Pseudomonadati</taxon>
        <taxon>Pseudomonadota</taxon>
        <taxon>Gammaproteobacteria</taxon>
        <taxon>Vibrionales</taxon>
        <taxon>Vibrionaceae</taxon>
        <taxon>Photobacterium</taxon>
    </lineage>
</organism>
<feature type="compositionally biased region" description="Basic and acidic residues" evidence="1">
    <location>
        <begin position="180"/>
        <end position="195"/>
    </location>
</feature>
<feature type="region of interest" description="Disordered" evidence="1">
    <location>
        <begin position="159"/>
        <end position="224"/>
    </location>
</feature>
<dbReference type="OrthoDB" id="6399678at2"/>
<dbReference type="Proteomes" id="UP000011134">
    <property type="component" value="Unassembled WGS sequence"/>
</dbReference>
<dbReference type="EMBL" id="AMZO01000038">
    <property type="protein sequence ID" value="ELR63560.1"/>
    <property type="molecule type" value="Genomic_DNA"/>
</dbReference>
<evidence type="ECO:0000313" key="2">
    <source>
        <dbReference type="EMBL" id="ELR63560.1"/>
    </source>
</evidence>
<evidence type="ECO:0000256" key="1">
    <source>
        <dbReference type="SAM" id="MobiDB-lite"/>
    </source>
</evidence>
<name>L8J3W6_9GAMM</name>
<evidence type="ECO:0000313" key="3">
    <source>
        <dbReference type="Proteomes" id="UP000011134"/>
    </source>
</evidence>
<feature type="compositionally biased region" description="Polar residues" evidence="1">
    <location>
        <begin position="197"/>
        <end position="209"/>
    </location>
</feature>
<evidence type="ECO:0008006" key="4">
    <source>
        <dbReference type="Google" id="ProtNLM"/>
    </source>
</evidence>